<keyword evidence="3" id="KW-0862">Zinc</keyword>
<evidence type="ECO:0000259" key="6">
    <source>
        <dbReference type="PROSITE" id="PS50865"/>
    </source>
</evidence>
<dbReference type="AlphaFoldDB" id="A0A383VP59"/>
<feature type="region of interest" description="Disordered" evidence="5">
    <location>
        <begin position="531"/>
        <end position="570"/>
    </location>
</feature>
<evidence type="ECO:0000313" key="7">
    <source>
        <dbReference type="EMBL" id="SZX67308.1"/>
    </source>
</evidence>
<name>A0A383VP59_TETOB</name>
<dbReference type="PANTHER" id="PTHR13491:SF0">
    <property type="entry name" value="ZINC FINGER CCHC DOMAIN-CONTAINING PROTEIN 10"/>
    <property type="match status" value="1"/>
</dbReference>
<dbReference type="EMBL" id="FNXT01000785">
    <property type="protein sequence ID" value="SZX67308.1"/>
    <property type="molecule type" value="Genomic_DNA"/>
</dbReference>
<proteinExistence type="predicted"/>
<keyword evidence="1" id="KW-0479">Metal-binding</keyword>
<dbReference type="InterPro" id="IPR039715">
    <property type="entry name" value="ZCCHC10"/>
</dbReference>
<evidence type="ECO:0000256" key="4">
    <source>
        <dbReference type="PROSITE-ProRule" id="PRU00134"/>
    </source>
</evidence>
<keyword evidence="2 4" id="KW-0863">Zinc-finger</keyword>
<evidence type="ECO:0000256" key="2">
    <source>
        <dbReference type="ARBA" id="ARBA00022771"/>
    </source>
</evidence>
<dbReference type="Proteomes" id="UP000256970">
    <property type="component" value="Unassembled WGS sequence"/>
</dbReference>
<feature type="compositionally biased region" description="Gly residues" evidence="5">
    <location>
        <begin position="222"/>
        <end position="234"/>
    </location>
</feature>
<reference evidence="7 8" key="1">
    <citation type="submission" date="2016-10" db="EMBL/GenBank/DDBJ databases">
        <authorList>
            <person name="Cai Z."/>
        </authorList>
    </citation>
    <scope>NUCLEOTIDE SEQUENCE [LARGE SCALE GENOMIC DNA]</scope>
</reference>
<dbReference type="SUPFAM" id="SSF144232">
    <property type="entry name" value="HIT/MYND zinc finger-like"/>
    <property type="match status" value="1"/>
</dbReference>
<organism evidence="7 8">
    <name type="scientific">Tetradesmus obliquus</name>
    <name type="common">Green alga</name>
    <name type="synonym">Acutodesmus obliquus</name>
    <dbReference type="NCBI Taxonomy" id="3088"/>
    <lineage>
        <taxon>Eukaryota</taxon>
        <taxon>Viridiplantae</taxon>
        <taxon>Chlorophyta</taxon>
        <taxon>core chlorophytes</taxon>
        <taxon>Chlorophyceae</taxon>
        <taxon>CS clade</taxon>
        <taxon>Sphaeropleales</taxon>
        <taxon>Scenedesmaceae</taxon>
        <taxon>Tetradesmus</taxon>
    </lineage>
</organism>
<evidence type="ECO:0000256" key="5">
    <source>
        <dbReference type="SAM" id="MobiDB-lite"/>
    </source>
</evidence>
<sequence>MLTLIKVAQLHRISDHSAVTAAVRLVYQIAKWECPPLPASSSSSSSGTPAASPASTALASSLAGPVLLQLAPAVLPHIRQLEAAAAAAAAAGGRLRGDAWPDMVSSYRSLMSLVLTGADKSWIAAAYCQDRSAFWAALEAFVRLTAVTAVGSSISSSEAQLSAMASVVEAANVAVLADPVSSSSSSNSSTSQAAVACSSARTSFMLSCLKRLASSFSSSSSSGGGSSGGGGSDSAGGSAAAAGSSSQQAPALDVLDLIWRLLSLRPEVLAVNKALIAADFAHRPFEEVDREFRTAALMESHASRDTADAAAATAGHAYTASLLLVAGRGLFVAGRGLVQLHEQPDSGTDASTVMQLCRVCAVLTRLFACVLAVGLVIEQVAGSAASGSDTALHVDQNLAQVQELQQQLLRDLLESLADVVATGAELAGSCSSIEAQLKATFPAEAARKMVQLGTAIATQLAAPESAALCCANPGCSNCSKLSEQEIVSGKGTVCSSCCAVRLCSAECNKAYWKVGHKQACSRLKERLQQAGSRAQGSSGRGGASSSSSNAPRASSSSSSAGRSRRSRSSR</sequence>
<accession>A0A383VP59</accession>
<dbReference type="PROSITE" id="PS50865">
    <property type="entry name" value="ZF_MYND_2"/>
    <property type="match status" value="1"/>
</dbReference>
<evidence type="ECO:0000256" key="3">
    <source>
        <dbReference type="ARBA" id="ARBA00022833"/>
    </source>
</evidence>
<feature type="domain" description="MYND-type" evidence="6">
    <location>
        <begin position="475"/>
        <end position="520"/>
    </location>
</feature>
<protein>
    <recommendedName>
        <fullName evidence="6">MYND-type domain-containing protein</fullName>
    </recommendedName>
</protein>
<dbReference type="GO" id="GO:0008270">
    <property type="term" value="F:zinc ion binding"/>
    <property type="evidence" value="ECO:0007669"/>
    <property type="project" value="UniProtKB-KW"/>
</dbReference>
<keyword evidence="8" id="KW-1185">Reference proteome</keyword>
<evidence type="ECO:0000313" key="8">
    <source>
        <dbReference type="Proteomes" id="UP000256970"/>
    </source>
</evidence>
<dbReference type="InterPro" id="IPR002893">
    <property type="entry name" value="Znf_MYND"/>
</dbReference>
<dbReference type="Gene3D" id="6.10.140.2220">
    <property type="match status" value="1"/>
</dbReference>
<gene>
    <name evidence="7" type="ORF">BQ4739_LOCUS7714</name>
</gene>
<feature type="compositionally biased region" description="Low complexity" evidence="5">
    <location>
        <begin position="531"/>
        <end position="561"/>
    </location>
</feature>
<evidence type="ECO:0000256" key="1">
    <source>
        <dbReference type="ARBA" id="ARBA00022723"/>
    </source>
</evidence>
<feature type="region of interest" description="Disordered" evidence="5">
    <location>
        <begin position="218"/>
        <end position="242"/>
    </location>
</feature>
<dbReference type="PANTHER" id="PTHR13491">
    <property type="entry name" value="ZCCHC10 PROTEIN"/>
    <property type="match status" value="1"/>
</dbReference>